<keyword evidence="5" id="KW-1185">Reference proteome</keyword>
<dbReference type="Pfam" id="PF00620">
    <property type="entry name" value="RhoGAP"/>
    <property type="match status" value="1"/>
</dbReference>
<proteinExistence type="predicted"/>
<evidence type="ECO:0000313" key="5">
    <source>
        <dbReference type="Proteomes" id="UP000659654"/>
    </source>
</evidence>
<feature type="region of interest" description="Disordered" evidence="1">
    <location>
        <begin position="341"/>
        <end position="368"/>
    </location>
</feature>
<dbReference type="GO" id="GO:0007165">
    <property type="term" value="P:signal transduction"/>
    <property type="evidence" value="ECO:0007669"/>
    <property type="project" value="InterPro"/>
</dbReference>
<evidence type="ECO:0000313" key="4">
    <source>
        <dbReference type="Proteomes" id="UP000095284"/>
    </source>
</evidence>
<dbReference type="Gene3D" id="1.10.555.10">
    <property type="entry name" value="Rho GTPase activation protein"/>
    <property type="match status" value="1"/>
</dbReference>
<dbReference type="WBParaSite" id="BXY_0239200.1">
    <property type="protein sequence ID" value="BXY_0239200.1"/>
    <property type="gene ID" value="BXY_0239200"/>
</dbReference>
<organism evidence="4 6">
    <name type="scientific">Bursaphelenchus xylophilus</name>
    <name type="common">Pinewood nematode worm</name>
    <name type="synonym">Aphelenchoides xylophilus</name>
    <dbReference type="NCBI Taxonomy" id="6326"/>
    <lineage>
        <taxon>Eukaryota</taxon>
        <taxon>Metazoa</taxon>
        <taxon>Ecdysozoa</taxon>
        <taxon>Nematoda</taxon>
        <taxon>Chromadorea</taxon>
        <taxon>Rhabditida</taxon>
        <taxon>Tylenchina</taxon>
        <taxon>Tylenchomorpha</taxon>
        <taxon>Aphelenchoidea</taxon>
        <taxon>Aphelenchoididae</taxon>
        <taxon>Bursaphelenchus</taxon>
    </lineage>
</organism>
<feature type="compositionally biased region" description="Low complexity" evidence="1">
    <location>
        <begin position="268"/>
        <end position="280"/>
    </location>
</feature>
<name>A0A1I7RNV3_BURXY</name>
<dbReference type="InterPro" id="IPR000198">
    <property type="entry name" value="RhoGAP_dom"/>
</dbReference>
<dbReference type="InterPro" id="IPR042869">
    <property type="entry name" value="ARHGAP11A/B"/>
</dbReference>
<dbReference type="Proteomes" id="UP000659654">
    <property type="component" value="Unassembled WGS sequence"/>
</dbReference>
<dbReference type="CDD" id="cd00159">
    <property type="entry name" value="RhoGAP"/>
    <property type="match status" value="1"/>
</dbReference>
<dbReference type="PANTHER" id="PTHR15670">
    <property type="entry name" value="RHO GTPASE ACTIVATING PROTEIN 11A"/>
    <property type="match status" value="1"/>
</dbReference>
<sequence>MRSNKAPAYIQLSQVELTTVRLPTEENRAEEFRVPKFLVEAFDYIKRNDGFKIEGIFRRQGNNQRIDNAEVAFDGRCRIPEDCTPVDVAVLIKRFFSHLEGGIFLDKENQIIAFAMDKTGKAIRKPMGMFTLIKALPRLNVATLAYLMQRLKRVCDCSETNKMDPRNMGTCIAPSLFVNTDLQGKTGQNTDDIKFGIGAIANVLATMITRHVELAKPPMMLRGQHPPSHHSNVNRVGSSYSSRSSSCHLNSGASAVFETPNNVRYLPPSGSVVSTTSVPTERVGERDKKKQGAKKFLQRRGSSVVRTIKNLGKYLPGRRTSGVCDDPLEPMTTKLFPRKNTSTSDIVQPKNPMDRSLSFRAPSKPQSAPFLGAERARQDLQRQNSMFCIKTPEDQVNVQEKEEKQRVEEVKNIVDVQEVQTKVEESTPVIEDIKSKEEINWSSFEFKDCPTPLKPRDVPLTKTRRRTAPVGGIALKRNQPNTVTAGLKDGRKQIRRTHTLNAKRQSNENLEAGFTITKYNFNRFTRHKSKSQIVPEGSLLDNVNEGFMMNGLEPIKAVHPPAVLRERTASTVNSQDSGFTRDRRPQENPNFNNVASLIKRFDANVGVRPP</sequence>
<dbReference type="EMBL" id="CAJFCV020000005">
    <property type="protein sequence ID" value="CAG9124320.1"/>
    <property type="molecule type" value="Genomic_DNA"/>
</dbReference>
<dbReference type="EMBL" id="CAJFDI010000005">
    <property type="protein sequence ID" value="CAD5232227.1"/>
    <property type="molecule type" value="Genomic_DNA"/>
</dbReference>
<dbReference type="InterPro" id="IPR008936">
    <property type="entry name" value="Rho_GTPase_activation_prot"/>
</dbReference>
<evidence type="ECO:0000256" key="1">
    <source>
        <dbReference type="SAM" id="MobiDB-lite"/>
    </source>
</evidence>
<dbReference type="SMART" id="SM00324">
    <property type="entry name" value="RhoGAP"/>
    <property type="match status" value="1"/>
</dbReference>
<evidence type="ECO:0000259" key="2">
    <source>
        <dbReference type="PROSITE" id="PS50238"/>
    </source>
</evidence>
<accession>A0A1I7RNV3</accession>
<dbReference type="Proteomes" id="UP000095284">
    <property type="component" value="Unplaced"/>
</dbReference>
<feature type="region of interest" description="Disordered" evidence="1">
    <location>
        <begin position="268"/>
        <end position="301"/>
    </location>
</feature>
<dbReference type="OrthoDB" id="29546at2759"/>
<feature type="region of interest" description="Disordered" evidence="1">
    <location>
        <begin position="569"/>
        <end position="590"/>
    </location>
</feature>
<dbReference type="GO" id="GO:0005096">
    <property type="term" value="F:GTPase activator activity"/>
    <property type="evidence" value="ECO:0007669"/>
    <property type="project" value="TreeGrafter"/>
</dbReference>
<dbReference type="Proteomes" id="UP000582659">
    <property type="component" value="Unassembled WGS sequence"/>
</dbReference>
<dbReference type="SMR" id="A0A1I7RNV3"/>
<evidence type="ECO:0000313" key="3">
    <source>
        <dbReference type="EMBL" id="CAD5232227.1"/>
    </source>
</evidence>
<dbReference type="AlphaFoldDB" id="A0A1I7RNV3"/>
<reference evidence="3" key="2">
    <citation type="submission" date="2020-09" db="EMBL/GenBank/DDBJ databases">
        <authorList>
            <person name="Kikuchi T."/>
        </authorList>
    </citation>
    <scope>NUCLEOTIDE SEQUENCE</scope>
    <source>
        <strain evidence="3">Ka4C1</strain>
    </source>
</reference>
<feature type="compositionally biased region" description="Polar residues" evidence="1">
    <location>
        <begin position="569"/>
        <end position="578"/>
    </location>
</feature>
<evidence type="ECO:0000313" key="6">
    <source>
        <dbReference type="WBParaSite" id="BXY_0239200.1"/>
    </source>
</evidence>
<dbReference type="PANTHER" id="PTHR15670:SF4">
    <property type="entry name" value="RHO GTPASE-ACTIVATING PROTEIN 11A"/>
    <property type="match status" value="1"/>
</dbReference>
<reference evidence="6" key="1">
    <citation type="submission" date="2016-11" db="UniProtKB">
        <authorList>
            <consortium name="WormBaseParasite"/>
        </authorList>
    </citation>
    <scope>IDENTIFICATION</scope>
</reference>
<feature type="domain" description="Rho-GAP" evidence="2">
    <location>
        <begin position="20"/>
        <end position="215"/>
    </location>
</feature>
<gene>
    <name evidence="3" type="ORF">BXYJ_LOCUS12318</name>
</gene>
<protein>
    <submittedName>
        <fullName evidence="3">(pine wood nematode) hypothetical protein</fullName>
    </submittedName>
    <submittedName>
        <fullName evidence="6">Rho-GAP domain-containing protein</fullName>
    </submittedName>
</protein>
<dbReference type="eggNOG" id="KOG1453">
    <property type="taxonomic scope" value="Eukaryota"/>
</dbReference>
<dbReference type="SUPFAM" id="SSF48350">
    <property type="entry name" value="GTPase activation domain, GAP"/>
    <property type="match status" value="1"/>
</dbReference>
<dbReference type="PROSITE" id="PS50238">
    <property type="entry name" value="RHOGAP"/>
    <property type="match status" value="1"/>
</dbReference>